<sequence>MSPYNWVGIENWVARLDWDESGLGVMFVSANLIFVLMLSYTVLAVQILEHLLTHASLKDNIQSGHIQYFIDLTTNLWLEIVPPEKPHPVLLLPTIVDFLSSPEIPIDLVLFGESEQAQQAQAAPASTPAATQRKPQAHWSKSDEKKLMEQALEKFAGSGDGCNFGKPFWKAIATTPFCNDGWVHLNNFRKLIPDAPARGHNIFWPGFQPAVQSQLQSEDDEDWDNHSITWDLENELEKEQEKEKDSDDESEKENEPLKTPAPKRKRPAEDAPSTAKKSRNSLTGVSALHDVAGQITDFNDIFRMAFVPSAVNADIPLTPARLRSAIERAQKLETWMDKSKLVELLEVLEDKKSAVDVYNSLDDEELRIMWVKHKVGIA</sequence>
<reference evidence="3" key="1">
    <citation type="submission" date="2023-03" db="EMBL/GenBank/DDBJ databases">
        <title>Massive genome expansion in bonnet fungi (Mycena s.s.) driven by repeated elements and novel gene families across ecological guilds.</title>
        <authorList>
            <consortium name="Lawrence Berkeley National Laboratory"/>
            <person name="Harder C.B."/>
            <person name="Miyauchi S."/>
            <person name="Viragh M."/>
            <person name="Kuo A."/>
            <person name="Thoen E."/>
            <person name="Andreopoulos B."/>
            <person name="Lu D."/>
            <person name="Skrede I."/>
            <person name="Drula E."/>
            <person name="Henrissat B."/>
            <person name="Morin E."/>
            <person name="Kohler A."/>
            <person name="Barry K."/>
            <person name="LaButti K."/>
            <person name="Morin E."/>
            <person name="Salamov A."/>
            <person name="Lipzen A."/>
            <person name="Mereny Z."/>
            <person name="Hegedus B."/>
            <person name="Baldrian P."/>
            <person name="Stursova M."/>
            <person name="Weitz H."/>
            <person name="Taylor A."/>
            <person name="Grigoriev I.V."/>
            <person name="Nagy L.G."/>
            <person name="Martin F."/>
            <person name="Kauserud H."/>
        </authorList>
    </citation>
    <scope>NUCLEOTIDE SEQUENCE</scope>
    <source>
        <strain evidence="3">CBHHK067</strain>
    </source>
</reference>
<protein>
    <submittedName>
        <fullName evidence="3">Uncharacterized protein</fullName>
    </submittedName>
</protein>
<feature type="compositionally biased region" description="Basic and acidic residues" evidence="1">
    <location>
        <begin position="235"/>
        <end position="245"/>
    </location>
</feature>
<feature type="transmembrane region" description="Helical" evidence="2">
    <location>
        <begin position="25"/>
        <end position="48"/>
    </location>
</feature>
<keyword evidence="2" id="KW-1133">Transmembrane helix</keyword>
<evidence type="ECO:0000313" key="4">
    <source>
        <dbReference type="Proteomes" id="UP001221757"/>
    </source>
</evidence>
<gene>
    <name evidence="3" type="ORF">B0H17DRAFT_1138164</name>
</gene>
<evidence type="ECO:0000256" key="1">
    <source>
        <dbReference type="SAM" id="MobiDB-lite"/>
    </source>
</evidence>
<keyword evidence="4" id="KW-1185">Reference proteome</keyword>
<dbReference type="EMBL" id="JARKIE010000114">
    <property type="protein sequence ID" value="KAJ7681730.1"/>
    <property type="molecule type" value="Genomic_DNA"/>
</dbReference>
<feature type="region of interest" description="Disordered" evidence="1">
    <location>
        <begin position="120"/>
        <end position="142"/>
    </location>
</feature>
<evidence type="ECO:0000256" key="2">
    <source>
        <dbReference type="SAM" id="Phobius"/>
    </source>
</evidence>
<organism evidence="3 4">
    <name type="scientific">Mycena rosella</name>
    <name type="common">Pink bonnet</name>
    <name type="synonym">Agaricus rosellus</name>
    <dbReference type="NCBI Taxonomy" id="1033263"/>
    <lineage>
        <taxon>Eukaryota</taxon>
        <taxon>Fungi</taxon>
        <taxon>Dikarya</taxon>
        <taxon>Basidiomycota</taxon>
        <taxon>Agaricomycotina</taxon>
        <taxon>Agaricomycetes</taxon>
        <taxon>Agaricomycetidae</taxon>
        <taxon>Agaricales</taxon>
        <taxon>Marasmiineae</taxon>
        <taxon>Mycenaceae</taxon>
        <taxon>Mycena</taxon>
    </lineage>
</organism>
<proteinExistence type="predicted"/>
<keyword evidence="2" id="KW-0472">Membrane</keyword>
<name>A0AAD7D885_MYCRO</name>
<dbReference type="AlphaFoldDB" id="A0AAD7D885"/>
<feature type="region of interest" description="Disordered" evidence="1">
    <location>
        <begin position="232"/>
        <end position="281"/>
    </location>
</feature>
<accession>A0AAD7D885</accession>
<evidence type="ECO:0000313" key="3">
    <source>
        <dbReference type="EMBL" id="KAJ7681730.1"/>
    </source>
</evidence>
<keyword evidence="2" id="KW-0812">Transmembrane</keyword>
<feature type="compositionally biased region" description="Low complexity" evidence="1">
    <location>
        <begin position="120"/>
        <end position="132"/>
    </location>
</feature>
<dbReference type="Proteomes" id="UP001221757">
    <property type="component" value="Unassembled WGS sequence"/>
</dbReference>
<comment type="caution">
    <text evidence="3">The sequence shown here is derived from an EMBL/GenBank/DDBJ whole genome shotgun (WGS) entry which is preliminary data.</text>
</comment>